<evidence type="ECO:0000313" key="20">
    <source>
        <dbReference type="Proteomes" id="UP000887560"/>
    </source>
</evidence>
<dbReference type="InterPro" id="IPR011992">
    <property type="entry name" value="EF-hand-dom_pair"/>
</dbReference>
<dbReference type="GO" id="GO:0008081">
    <property type="term" value="F:phosphoric diester hydrolase activity"/>
    <property type="evidence" value="ECO:0007669"/>
    <property type="project" value="InterPro"/>
</dbReference>
<organism evidence="20 21">
    <name type="scientific">Meloidogyne floridensis</name>
    <dbReference type="NCBI Taxonomy" id="298350"/>
    <lineage>
        <taxon>Eukaryota</taxon>
        <taxon>Metazoa</taxon>
        <taxon>Ecdysozoa</taxon>
        <taxon>Nematoda</taxon>
        <taxon>Chromadorea</taxon>
        <taxon>Rhabditida</taxon>
        <taxon>Tylenchina</taxon>
        <taxon>Tylenchomorpha</taxon>
        <taxon>Tylenchoidea</taxon>
        <taxon>Meloidogynidae</taxon>
        <taxon>Meloidogyninae</taxon>
        <taxon>Meloidogyne</taxon>
    </lineage>
</organism>
<comment type="catalytic activity">
    <reaction evidence="13">
        <text>ATP + H2O = ADP + phosphate + H(+)</text>
        <dbReference type="Rhea" id="RHEA:13065"/>
        <dbReference type="ChEBI" id="CHEBI:15377"/>
        <dbReference type="ChEBI" id="CHEBI:15378"/>
        <dbReference type="ChEBI" id="CHEBI:30616"/>
        <dbReference type="ChEBI" id="CHEBI:43474"/>
        <dbReference type="ChEBI" id="CHEBI:456216"/>
        <dbReference type="EC" id="3.6.4.13"/>
    </reaction>
</comment>
<dbReference type="Gene3D" id="3.30.505.10">
    <property type="entry name" value="SH2 domain"/>
    <property type="match status" value="2"/>
</dbReference>
<keyword evidence="10 14" id="KW-0727">SH2 domain</keyword>
<dbReference type="InterPro" id="IPR017946">
    <property type="entry name" value="PLC-like_Pdiesterase_TIM-brl"/>
</dbReference>
<dbReference type="WBParaSite" id="scf7180000418873.g3046">
    <property type="protein sequence ID" value="scf7180000418873.g3046"/>
    <property type="gene ID" value="scf7180000418873.g3046"/>
</dbReference>
<feature type="domain" description="SH2" evidence="17">
    <location>
        <begin position="1126"/>
        <end position="1224"/>
    </location>
</feature>
<dbReference type="PROSITE" id="PS50001">
    <property type="entry name" value="SH2"/>
    <property type="match status" value="2"/>
</dbReference>
<dbReference type="GO" id="GO:0005524">
    <property type="term" value="F:ATP binding"/>
    <property type="evidence" value="ECO:0007669"/>
    <property type="project" value="UniProtKB-KW"/>
</dbReference>
<dbReference type="GO" id="GO:0035556">
    <property type="term" value="P:intracellular signal transduction"/>
    <property type="evidence" value="ECO:0007669"/>
    <property type="project" value="InterPro"/>
</dbReference>
<evidence type="ECO:0000256" key="15">
    <source>
        <dbReference type="SAM" id="Coils"/>
    </source>
</evidence>
<evidence type="ECO:0000256" key="7">
    <source>
        <dbReference type="ARBA" id="ARBA00022837"/>
    </source>
</evidence>
<dbReference type="PROSITE" id="PS00039">
    <property type="entry name" value="DEAD_ATP_HELICASE"/>
    <property type="match status" value="1"/>
</dbReference>
<reference evidence="21" key="1">
    <citation type="submission" date="2022-11" db="UniProtKB">
        <authorList>
            <consortium name="WormBaseParasite"/>
        </authorList>
    </citation>
    <scope>IDENTIFICATION</scope>
</reference>
<dbReference type="GO" id="GO:0043186">
    <property type="term" value="C:P granule"/>
    <property type="evidence" value="ECO:0007669"/>
    <property type="project" value="UniProtKB-ARBA"/>
</dbReference>
<feature type="region of interest" description="Disordered" evidence="16">
    <location>
        <begin position="603"/>
        <end position="622"/>
    </location>
</feature>
<dbReference type="CDD" id="cd17966">
    <property type="entry name" value="DEADc_DDX5_DDX17"/>
    <property type="match status" value="1"/>
</dbReference>
<keyword evidence="3" id="KW-0677">Repeat</keyword>
<keyword evidence="4" id="KW-0547">Nucleotide-binding</keyword>
<evidence type="ECO:0000256" key="14">
    <source>
        <dbReference type="PROSITE-ProRule" id="PRU00191"/>
    </source>
</evidence>
<dbReference type="PROSITE" id="PS50007">
    <property type="entry name" value="PIPLC_X_DOMAIN"/>
    <property type="match status" value="1"/>
</dbReference>
<dbReference type="InterPro" id="IPR000909">
    <property type="entry name" value="PLipase_C_PInositol-sp_X_dom"/>
</dbReference>
<keyword evidence="6" id="KW-0347">Helicase</keyword>
<proteinExistence type="predicted"/>
<dbReference type="SMART" id="SM00487">
    <property type="entry name" value="DEXDc"/>
    <property type="match status" value="1"/>
</dbReference>
<dbReference type="InterPro" id="IPR027417">
    <property type="entry name" value="P-loop_NTPase"/>
</dbReference>
<dbReference type="InterPro" id="IPR000629">
    <property type="entry name" value="RNA-helicase_DEAD-box_CS"/>
</dbReference>
<evidence type="ECO:0000259" key="18">
    <source>
        <dbReference type="PROSITE" id="PS51192"/>
    </source>
</evidence>
<feature type="region of interest" description="Disordered" evidence="16">
    <location>
        <begin position="1"/>
        <end position="25"/>
    </location>
</feature>
<dbReference type="InterPro" id="IPR057061">
    <property type="entry name" value="PLCG_EF-hand_2"/>
</dbReference>
<feature type="domain" description="Helicase ATP-binding" evidence="18">
    <location>
        <begin position="123"/>
        <end position="298"/>
    </location>
</feature>
<dbReference type="Gene3D" id="3.40.50.300">
    <property type="entry name" value="P-loop containing nucleotide triphosphate hydrolases"/>
    <property type="match status" value="2"/>
</dbReference>
<dbReference type="Pfam" id="PF00270">
    <property type="entry name" value="DEAD"/>
    <property type="match status" value="1"/>
</dbReference>
<keyword evidence="20" id="KW-1185">Reference proteome</keyword>
<feature type="compositionally biased region" description="Polar residues" evidence="16">
    <location>
        <begin position="1"/>
        <end position="24"/>
    </location>
</feature>
<feature type="compositionally biased region" description="Low complexity" evidence="16">
    <location>
        <begin position="608"/>
        <end position="622"/>
    </location>
</feature>
<keyword evidence="2" id="KW-0728">SH3 domain</keyword>
<evidence type="ECO:0000256" key="6">
    <source>
        <dbReference type="ARBA" id="ARBA00022806"/>
    </source>
</evidence>
<dbReference type="SMART" id="SM00148">
    <property type="entry name" value="PLCXc"/>
    <property type="match status" value="1"/>
</dbReference>
<dbReference type="PROSITE" id="PS51194">
    <property type="entry name" value="HELICASE_CTER"/>
    <property type="match status" value="1"/>
</dbReference>
<dbReference type="PRINTS" id="PR00390">
    <property type="entry name" value="PHPHLIPASEC"/>
</dbReference>
<evidence type="ECO:0000256" key="1">
    <source>
        <dbReference type="ARBA" id="ARBA00001913"/>
    </source>
</evidence>
<feature type="coiled-coil region" evidence="15">
    <location>
        <begin position="1324"/>
        <end position="1359"/>
    </location>
</feature>
<dbReference type="Pfam" id="PF23329">
    <property type="entry name" value="EF_HAND_1_PLCG"/>
    <property type="match status" value="1"/>
</dbReference>
<keyword evidence="11" id="KW-0443">Lipid metabolism</keyword>
<dbReference type="Pfam" id="PF00388">
    <property type="entry name" value="PI-PLC-X"/>
    <property type="match status" value="1"/>
</dbReference>
<dbReference type="GO" id="GO:0016042">
    <property type="term" value="P:lipid catabolic process"/>
    <property type="evidence" value="ECO:0007669"/>
    <property type="project" value="UniProtKB-KW"/>
</dbReference>
<dbReference type="InterPro" id="IPR056586">
    <property type="entry name" value="EF-hand_PLCG1"/>
</dbReference>
<dbReference type="FunFam" id="3.30.505.10:FF:000011">
    <property type="entry name" value="1-phosphatidylinositol 4,5-bisphosphate phosphodiesterase gamma"/>
    <property type="match status" value="1"/>
</dbReference>
<dbReference type="PRINTS" id="PR00401">
    <property type="entry name" value="SH2DOMAIN"/>
</dbReference>
<comment type="cofactor">
    <cofactor evidence="1">
        <name>Ca(2+)</name>
        <dbReference type="ChEBI" id="CHEBI:29108"/>
    </cofactor>
</comment>
<dbReference type="GO" id="GO:0003724">
    <property type="term" value="F:RNA helicase activity"/>
    <property type="evidence" value="ECO:0007669"/>
    <property type="project" value="UniProtKB-EC"/>
</dbReference>
<dbReference type="InterPro" id="IPR000980">
    <property type="entry name" value="SH2"/>
</dbReference>
<dbReference type="InterPro" id="IPR036860">
    <property type="entry name" value="SH2_dom_sf"/>
</dbReference>
<dbReference type="InterPro" id="IPR001192">
    <property type="entry name" value="PI-PLC_fam"/>
</dbReference>
<dbReference type="InterPro" id="IPR014001">
    <property type="entry name" value="Helicase_ATP-bd"/>
</dbReference>
<evidence type="ECO:0000256" key="8">
    <source>
        <dbReference type="ARBA" id="ARBA00022840"/>
    </source>
</evidence>
<evidence type="ECO:0000259" key="17">
    <source>
        <dbReference type="PROSITE" id="PS50001"/>
    </source>
</evidence>
<evidence type="ECO:0000256" key="3">
    <source>
        <dbReference type="ARBA" id="ARBA00022737"/>
    </source>
</evidence>
<evidence type="ECO:0000313" key="21">
    <source>
        <dbReference type="WBParaSite" id="scf7180000418873.g3046"/>
    </source>
</evidence>
<evidence type="ECO:0000256" key="5">
    <source>
        <dbReference type="ARBA" id="ARBA00022801"/>
    </source>
</evidence>
<dbReference type="FunFam" id="3.40.50.300:FF:000079">
    <property type="entry name" value="probable ATP-dependent RNA helicase DDX17"/>
    <property type="match status" value="1"/>
</dbReference>
<keyword evidence="8" id="KW-0067">ATP-binding</keyword>
<evidence type="ECO:0000256" key="12">
    <source>
        <dbReference type="ARBA" id="ARBA00023224"/>
    </source>
</evidence>
<dbReference type="SUPFAM" id="SSF52540">
    <property type="entry name" value="P-loop containing nucleoside triphosphate hydrolases"/>
    <property type="match status" value="1"/>
</dbReference>
<dbReference type="SUPFAM" id="SSF55550">
    <property type="entry name" value="SH2 domain"/>
    <property type="match status" value="2"/>
</dbReference>
<dbReference type="InterPro" id="IPR001650">
    <property type="entry name" value="Helicase_C-like"/>
</dbReference>
<protein>
    <submittedName>
        <fullName evidence="21">Phosphoinositide phospholipase C</fullName>
    </submittedName>
</protein>
<evidence type="ECO:0000256" key="2">
    <source>
        <dbReference type="ARBA" id="ARBA00022443"/>
    </source>
</evidence>
<dbReference type="FunFam" id="3.40.50.300:FF:000008">
    <property type="entry name" value="ATP-dependent RNA helicase RhlB"/>
    <property type="match status" value="1"/>
</dbReference>
<dbReference type="GO" id="GO:0003676">
    <property type="term" value="F:nucleic acid binding"/>
    <property type="evidence" value="ECO:0007669"/>
    <property type="project" value="InterPro"/>
</dbReference>
<feature type="domain" description="SH2" evidence="17">
    <location>
        <begin position="1235"/>
        <end position="1324"/>
    </location>
</feature>
<dbReference type="SUPFAM" id="SSF47473">
    <property type="entry name" value="EF-hand"/>
    <property type="match status" value="1"/>
</dbReference>
<keyword evidence="9" id="KW-0442">Lipid degradation</keyword>
<dbReference type="InterPro" id="IPR011545">
    <property type="entry name" value="DEAD/DEAH_box_helicase_dom"/>
</dbReference>
<keyword evidence="12" id="KW-0807">Transducer</keyword>
<evidence type="ECO:0000256" key="11">
    <source>
        <dbReference type="ARBA" id="ARBA00023098"/>
    </source>
</evidence>
<accession>A0A915NN69</accession>
<name>A0A915NN69_9BILA</name>
<keyword evidence="7" id="KW-0106">Calcium</keyword>
<evidence type="ECO:0000256" key="10">
    <source>
        <dbReference type="ARBA" id="ARBA00022999"/>
    </source>
</evidence>
<dbReference type="SMART" id="SM00252">
    <property type="entry name" value="SH2"/>
    <property type="match status" value="2"/>
</dbReference>
<keyword evidence="5" id="KW-0378">Hydrolase</keyword>
<sequence>MFFSENSFGNSRGGRSQQPSYWQNSSSGIGGGYKSGFNSTKQNCSNSAPLLPISKDNYKPVASVKTRAQSEVDRWMADNDVTVNGDNVPCPVFEFEESTFPGVIVNLLLKHFQKPTPIQSITWPVALSGHDLISIAKTGSGKTLGFILPAIIHVKNQPKREMREGPLVVVLLPTRELALQVEEVAKEYCDVADLKATCCYGGASKGPQARDLMYGVDICIATPGRLLDFLDNGTTNMGRCSYFVLDEADRMLDMGFEPQIRRIADQIRPDRQTLMFSATWPKEVRRLAADFHKDPVHLHVGSLDLAANHNILQTVECLEDHQKNNKLFEILDNILGEDGKTKTLIFVETKRKADDLTRWMRQDGWPALCIHGDKEQREREWVLAEFKASRTPILIATDVAARGLDVDDVKFVINFDYPNNSEDYVHRIGRTGRRDRSGTAITFFTSNNAPKARDLIKVLEEANQNVPPRLADFANGTFYEQNGFRSRRVIKINTTMKNNNKVNHFVQENTTLKRRNSEEEFCCNEENLNKKEESEQFLVSSNSLQNMENKKLSAQTRRQRFALNNTKSEGGNVENNCEFLFGSSSSTLEEQIEINSRSFSTTIPPKYSTATTSTRSSSSTSSFSSLKTQTLDLRLIKDVQVLSQIGTTMQITEKWRRDSALQRFDKNTVLCISWGVTFIPNNWLILFDNKELCNLWCQGLRQLCLEQANASQALIVERWLRKQFCSLLAHPTDNACISIKHMKPFVQQRLQCKISGKQLQEIIENEMGFESFVFAHNWLLNFHSLFMSMFSDFVHPQNEQKMPFRKFVDFLKNVQNDELGKSPELASDYLRRYFRDVDPDRDIAEPWLSTSEFIDYLFSCDNSLFDPVNKEVVHDMTKPLTHYWISSSHNTYLTGDQLKSESSLDAYARSLLLGCRCVELDCWDGPQRRGPNGETIIDIVIYHGYTMTSKLALKDVLQTIKNYAFQTSDYPLILSIEDNCSVPAQRQMAIDIQEVLGDLLLTSPISRDEWELPSPSALRNKIILKHKKLREEQQENDNLNNSLLLEDELDQDILSRQCIKKGVLWLKNDVSNANNNGGIESIWRKHIFVLFHDRLCYLIQPIRENITSTTTLLVEDCSNCHITEEWFHGKIDREEAKERLNKNKINGLFLVRESNTFIGDFTLSFLFNNEVHHCRIKTNILPGGEKRYHLLDTLKKESLYELISYYMKHSLNTPNFKTYLLTPCPQPQPHLDQQWFCLNCDTQKAEELLTKFGEDGGFLIRYSKNDTDSFVLSLRVDSINWHLRLKREGRVFVVGNQIFENLCQLVEYFGKIQFFRGICLKYPVNEEMVKNKNTKINLKEEEDNQIDGCYVELNDLKNEVKGFF</sequence>
<evidence type="ECO:0000256" key="13">
    <source>
        <dbReference type="ARBA" id="ARBA00047984"/>
    </source>
</evidence>
<dbReference type="Pfam" id="PF00271">
    <property type="entry name" value="Helicase_C"/>
    <property type="match status" value="1"/>
</dbReference>
<dbReference type="Pfam" id="PF23583">
    <property type="entry name" value="EF_HAND_2_PLCG"/>
    <property type="match status" value="1"/>
</dbReference>
<feature type="domain" description="Helicase C-terminal" evidence="19">
    <location>
        <begin position="326"/>
        <end position="474"/>
    </location>
</feature>
<dbReference type="SMART" id="SM00490">
    <property type="entry name" value="HELICc"/>
    <property type="match status" value="1"/>
</dbReference>
<dbReference type="CDD" id="cd18787">
    <property type="entry name" value="SF2_C_DEAD"/>
    <property type="match status" value="1"/>
</dbReference>
<evidence type="ECO:0000256" key="4">
    <source>
        <dbReference type="ARBA" id="ARBA00022741"/>
    </source>
</evidence>
<dbReference type="Proteomes" id="UP000887560">
    <property type="component" value="Unplaced"/>
</dbReference>
<dbReference type="PANTHER" id="PTHR47958">
    <property type="entry name" value="ATP-DEPENDENT RNA HELICASE DBP3"/>
    <property type="match status" value="1"/>
</dbReference>
<evidence type="ECO:0000256" key="9">
    <source>
        <dbReference type="ARBA" id="ARBA00022963"/>
    </source>
</evidence>
<dbReference type="Pfam" id="PF00017">
    <property type="entry name" value="SH2"/>
    <property type="match status" value="2"/>
</dbReference>
<keyword evidence="15" id="KW-0175">Coiled coil</keyword>
<evidence type="ECO:0000259" key="19">
    <source>
        <dbReference type="PROSITE" id="PS51194"/>
    </source>
</evidence>
<dbReference type="SUPFAM" id="SSF51695">
    <property type="entry name" value="PLC-like phosphodiesterases"/>
    <property type="match status" value="1"/>
</dbReference>
<dbReference type="PROSITE" id="PS51192">
    <property type="entry name" value="HELICASE_ATP_BIND_1"/>
    <property type="match status" value="1"/>
</dbReference>
<dbReference type="Gene3D" id="3.20.20.190">
    <property type="entry name" value="Phosphatidylinositol (PI) phosphodiesterase"/>
    <property type="match status" value="1"/>
</dbReference>
<evidence type="ECO:0000256" key="16">
    <source>
        <dbReference type="SAM" id="MobiDB-lite"/>
    </source>
</evidence>